<reference evidence="2" key="1">
    <citation type="submission" date="2019-08" db="EMBL/GenBank/DDBJ databases">
        <title>The improved chromosome-level genome for the pearl oyster Pinctada fucata martensii using PacBio sequencing and Hi-C.</title>
        <authorList>
            <person name="Zheng Z."/>
        </authorList>
    </citation>
    <scope>NUCLEOTIDE SEQUENCE</scope>
    <source>
        <strain evidence="2">ZZ-2019</strain>
        <tissue evidence="2">Adductor muscle</tissue>
    </source>
</reference>
<keyword evidence="3" id="KW-1185">Reference proteome</keyword>
<comment type="caution">
    <text evidence="2">The sequence shown here is derived from an EMBL/GenBank/DDBJ whole genome shotgun (WGS) entry which is preliminary data.</text>
</comment>
<protein>
    <submittedName>
        <fullName evidence="2">Uncharacterized protein</fullName>
    </submittedName>
</protein>
<evidence type="ECO:0000313" key="3">
    <source>
        <dbReference type="Proteomes" id="UP001186944"/>
    </source>
</evidence>
<evidence type="ECO:0000313" key="2">
    <source>
        <dbReference type="EMBL" id="KAK3105362.1"/>
    </source>
</evidence>
<accession>A0AA88YI96</accession>
<gene>
    <name evidence="2" type="ORF">FSP39_023447</name>
</gene>
<dbReference type="Proteomes" id="UP001186944">
    <property type="component" value="Unassembled WGS sequence"/>
</dbReference>
<name>A0AA88YI96_PINIB</name>
<feature type="compositionally biased region" description="Polar residues" evidence="1">
    <location>
        <begin position="13"/>
        <end position="36"/>
    </location>
</feature>
<feature type="region of interest" description="Disordered" evidence="1">
    <location>
        <begin position="1"/>
        <end position="83"/>
    </location>
</feature>
<proteinExistence type="predicted"/>
<evidence type="ECO:0000256" key="1">
    <source>
        <dbReference type="SAM" id="MobiDB-lite"/>
    </source>
</evidence>
<sequence>MHLHAKPLDLRQNALNRVTQPPQQGQQTMNPLNMTSLPPPFVNIQNSFNPERSRKRKATRPQHLFLPPNRVPPPGPLTPEDDDDVVIIEPKETFPKGKDPESSQGLMNEQYRRNFGVAAENISEMDTKTTKRISSKIWQI</sequence>
<dbReference type="EMBL" id="VSWD01000004">
    <property type="protein sequence ID" value="KAK3105362.1"/>
    <property type="molecule type" value="Genomic_DNA"/>
</dbReference>
<dbReference type="AlphaFoldDB" id="A0AA88YI96"/>
<organism evidence="2 3">
    <name type="scientific">Pinctada imbricata</name>
    <name type="common">Atlantic pearl-oyster</name>
    <name type="synonym">Pinctada martensii</name>
    <dbReference type="NCBI Taxonomy" id="66713"/>
    <lineage>
        <taxon>Eukaryota</taxon>
        <taxon>Metazoa</taxon>
        <taxon>Spiralia</taxon>
        <taxon>Lophotrochozoa</taxon>
        <taxon>Mollusca</taxon>
        <taxon>Bivalvia</taxon>
        <taxon>Autobranchia</taxon>
        <taxon>Pteriomorphia</taxon>
        <taxon>Pterioida</taxon>
        <taxon>Pterioidea</taxon>
        <taxon>Pteriidae</taxon>
        <taxon>Pinctada</taxon>
    </lineage>
</organism>